<dbReference type="PROSITE" id="PS51155">
    <property type="entry name" value="CHIT_BIND_RR_2"/>
    <property type="match status" value="1"/>
</dbReference>
<dbReference type="InterPro" id="IPR031311">
    <property type="entry name" value="CHIT_BIND_RR_consensus"/>
</dbReference>
<feature type="region of interest" description="Disordered" evidence="4">
    <location>
        <begin position="362"/>
        <end position="381"/>
    </location>
</feature>
<dbReference type="PANTHER" id="PTHR12236:SF80">
    <property type="entry name" value="CUTICULAR PROTEIN 62BC, ISOFORM A"/>
    <property type="match status" value="1"/>
</dbReference>
<dbReference type="PROSITE" id="PS00233">
    <property type="entry name" value="CHIT_BIND_RR_1"/>
    <property type="match status" value="1"/>
</dbReference>
<dbReference type="InParanoid" id="A0A194R1N5"/>
<dbReference type="AlphaFoldDB" id="A0A194R1N5"/>
<feature type="region of interest" description="Disordered" evidence="4">
    <location>
        <begin position="413"/>
        <end position="433"/>
    </location>
</feature>
<dbReference type="GO" id="GO:0031012">
    <property type="term" value="C:extracellular matrix"/>
    <property type="evidence" value="ECO:0007669"/>
    <property type="project" value="TreeGrafter"/>
</dbReference>
<dbReference type="GO" id="GO:0005615">
    <property type="term" value="C:extracellular space"/>
    <property type="evidence" value="ECO:0007669"/>
    <property type="project" value="TreeGrafter"/>
</dbReference>
<keyword evidence="7" id="KW-1185">Reference proteome</keyword>
<feature type="compositionally biased region" description="Basic and acidic residues" evidence="4">
    <location>
        <begin position="365"/>
        <end position="380"/>
    </location>
</feature>
<gene>
    <name evidence="6" type="ORF">RR48_13400</name>
</gene>
<keyword evidence="1 3" id="KW-0193">Cuticle</keyword>
<dbReference type="PRINTS" id="PR00947">
    <property type="entry name" value="CUTICLE"/>
</dbReference>
<dbReference type="GO" id="GO:0042302">
    <property type="term" value="F:structural constituent of cuticle"/>
    <property type="evidence" value="ECO:0007669"/>
    <property type="project" value="UniProtKB-UniRule"/>
</dbReference>
<proteinExistence type="predicted"/>
<evidence type="ECO:0000256" key="4">
    <source>
        <dbReference type="SAM" id="MobiDB-lite"/>
    </source>
</evidence>
<evidence type="ECO:0000256" key="3">
    <source>
        <dbReference type="PROSITE-ProRule" id="PRU00497"/>
    </source>
</evidence>
<organism evidence="6 7">
    <name type="scientific">Papilio machaon</name>
    <name type="common">Old World swallowtail butterfly</name>
    <dbReference type="NCBI Taxonomy" id="76193"/>
    <lineage>
        <taxon>Eukaryota</taxon>
        <taxon>Metazoa</taxon>
        <taxon>Ecdysozoa</taxon>
        <taxon>Arthropoda</taxon>
        <taxon>Hexapoda</taxon>
        <taxon>Insecta</taxon>
        <taxon>Pterygota</taxon>
        <taxon>Neoptera</taxon>
        <taxon>Endopterygota</taxon>
        <taxon>Lepidoptera</taxon>
        <taxon>Glossata</taxon>
        <taxon>Ditrysia</taxon>
        <taxon>Papilionoidea</taxon>
        <taxon>Papilionidae</taxon>
        <taxon>Papilioninae</taxon>
        <taxon>Papilio</taxon>
    </lineage>
</organism>
<keyword evidence="2 5" id="KW-0732">Signal</keyword>
<protein>
    <submittedName>
        <fullName evidence="6">Cuticle protein</fullName>
    </submittedName>
</protein>
<evidence type="ECO:0000256" key="2">
    <source>
        <dbReference type="ARBA" id="ARBA00022729"/>
    </source>
</evidence>
<evidence type="ECO:0000256" key="5">
    <source>
        <dbReference type="SAM" id="SignalP"/>
    </source>
</evidence>
<dbReference type="InterPro" id="IPR000618">
    <property type="entry name" value="Insect_cuticle"/>
</dbReference>
<dbReference type="PANTHER" id="PTHR12236">
    <property type="entry name" value="STRUCTURAL CONTITUENT OF CUTICLE"/>
    <property type="match status" value="1"/>
</dbReference>
<dbReference type="Pfam" id="PF00379">
    <property type="entry name" value="Chitin_bind_4"/>
    <property type="match status" value="1"/>
</dbReference>
<evidence type="ECO:0000313" key="7">
    <source>
        <dbReference type="Proteomes" id="UP000053240"/>
    </source>
</evidence>
<accession>A0A194R1N5</accession>
<reference evidence="6 7" key="1">
    <citation type="journal article" date="2015" name="Nat. Commun.">
        <title>Outbred genome sequencing and CRISPR/Cas9 gene editing in butterflies.</title>
        <authorList>
            <person name="Li X."/>
            <person name="Fan D."/>
            <person name="Zhang W."/>
            <person name="Liu G."/>
            <person name="Zhang L."/>
            <person name="Zhao L."/>
            <person name="Fang X."/>
            <person name="Chen L."/>
            <person name="Dong Y."/>
            <person name="Chen Y."/>
            <person name="Ding Y."/>
            <person name="Zhao R."/>
            <person name="Feng M."/>
            <person name="Zhu Y."/>
            <person name="Feng Y."/>
            <person name="Jiang X."/>
            <person name="Zhu D."/>
            <person name="Xiang H."/>
            <person name="Feng X."/>
            <person name="Li S."/>
            <person name="Wang J."/>
            <person name="Zhang G."/>
            <person name="Kronforst M.R."/>
            <person name="Wang W."/>
        </authorList>
    </citation>
    <scope>NUCLEOTIDE SEQUENCE [LARGE SCALE GENOMIC DNA]</scope>
    <source>
        <strain evidence="6">Ya'a_city_454_Pm</strain>
        <tissue evidence="6">Whole body</tissue>
    </source>
</reference>
<evidence type="ECO:0000313" key="6">
    <source>
        <dbReference type="EMBL" id="KPJ09766.1"/>
    </source>
</evidence>
<feature type="chain" id="PRO_5008264845" evidence="5">
    <location>
        <begin position="28"/>
        <end position="433"/>
    </location>
</feature>
<sequence>MKLLSSQKNTSNLLVLILSTFAAIASAGLIAEPHYSSAAAVSSQSIVRHDQHQTIHAAPVAIQAAPISYSVAPVAYHSTPAHIATNAVSSQSILRHDQPRVTLAAAPLAYTSAPAHYAASHVNYAAPVSYQTYPARVSSGHAVSSQTILRHNQPHVTLAAAPISYAAAPSYYAASHSNYASPISYNASPVRVSAGHATSSQTILRHDQPQLAVAATPISYAAPTYAAIPSYAATHVTAAPAAYTSQARYTGGHAVSSQNIIRQNQGISSIAIAPSTYSSPSSLYSSSYGYGSNPIQQASIHGISSQTILRHDQPHTTAAIAPVTYAVTAPSHYAAPSHGIIAAAQHVEQYAHPRYDFAYSVADGHTGDNKSQQESRDGDAVHGQYSLLEADGSVRTVQYSADDHSGFNAVVTNSAPAHHPVPAHAPQHIIAQH</sequence>
<dbReference type="STRING" id="76193.A0A194R1N5"/>
<feature type="compositionally biased region" description="Low complexity" evidence="4">
    <location>
        <begin position="415"/>
        <end position="433"/>
    </location>
</feature>
<name>A0A194R1N5_PAPMA</name>
<dbReference type="EMBL" id="KQ461073">
    <property type="protein sequence ID" value="KPJ09766.1"/>
    <property type="molecule type" value="Genomic_DNA"/>
</dbReference>
<feature type="signal peptide" evidence="5">
    <location>
        <begin position="1"/>
        <end position="27"/>
    </location>
</feature>
<evidence type="ECO:0000256" key="1">
    <source>
        <dbReference type="ARBA" id="ARBA00022460"/>
    </source>
</evidence>
<dbReference type="Proteomes" id="UP000053240">
    <property type="component" value="Unassembled WGS sequence"/>
</dbReference>
<dbReference type="InterPro" id="IPR051217">
    <property type="entry name" value="Insect_Cuticle_Struc_Prot"/>
</dbReference>